<evidence type="ECO:0000313" key="11">
    <source>
        <dbReference type="Proteomes" id="UP000821866"/>
    </source>
</evidence>
<evidence type="ECO:0008006" key="12">
    <source>
        <dbReference type="Google" id="ProtNLM"/>
    </source>
</evidence>
<dbReference type="GO" id="GO:0000139">
    <property type="term" value="C:Golgi membrane"/>
    <property type="evidence" value="ECO:0007669"/>
    <property type="project" value="UniProtKB-SubCell"/>
</dbReference>
<keyword evidence="7" id="KW-1133">Transmembrane helix</keyword>
<organism evidence="10 11">
    <name type="scientific">Rhipicephalus microplus</name>
    <name type="common">Cattle tick</name>
    <name type="synonym">Boophilus microplus</name>
    <dbReference type="NCBI Taxonomy" id="6941"/>
    <lineage>
        <taxon>Eukaryota</taxon>
        <taxon>Metazoa</taxon>
        <taxon>Ecdysozoa</taxon>
        <taxon>Arthropoda</taxon>
        <taxon>Chelicerata</taxon>
        <taxon>Arachnida</taxon>
        <taxon>Acari</taxon>
        <taxon>Parasitiformes</taxon>
        <taxon>Ixodida</taxon>
        <taxon>Ixodoidea</taxon>
        <taxon>Ixodidae</taxon>
        <taxon>Rhipicephalinae</taxon>
        <taxon>Rhipicephalus</taxon>
        <taxon>Boophilus</taxon>
    </lineage>
</organism>
<dbReference type="GO" id="GO:0008237">
    <property type="term" value="F:metallopeptidase activity"/>
    <property type="evidence" value="ECO:0007669"/>
    <property type="project" value="InterPro"/>
</dbReference>
<evidence type="ECO:0000256" key="5">
    <source>
        <dbReference type="ARBA" id="ARBA00022692"/>
    </source>
</evidence>
<dbReference type="PANTHER" id="PTHR11214">
    <property type="entry name" value="BETA-1,3-N-ACETYLGLUCOSAMINYLTRANSFERASE"/>
    <property type="match status" value="1"/>
</dbReference>
<reference evidence="10" key="2">
    <citation type="submission" date="2021-09" db="EMBL/GenBank/DDBJ databases">
        <authorList>
            <person name="Jia N."/>
            <person name="Wang J."/>
            <person name="Shi W."/>
            <person name="Du L."/>
            <person name="Sun Y."/>
            <person name="Zhan W."/>
            <person name="Jiang J."/>
            <person name="Wang Q."/>
            <person name="Zhang B."/>
            <person name="Ji P."/>
            <person name="Sakyi L.B."/>
            <person name="Cui X."/>
            <person name="Yuan T."/>
            <person name="Jiang B."/>
            <person name="Yang W."/>
            <person name="Lam T.T.-Y."/>
            <person name="Chang Q."/>
            <person name="Ding S."/>
            <person name="Wang X."/>
            <person name="Zhu J."/>
            <person name="Ruan X."/>
            <person name="Zhao L."/>
            <person name="Wei J."/>
            <person name="Que T."/>
            <person name="Du C."/>
            <person name="Cheng J."/>
            <person name="Dai P."/>
            <person name="Han X."/>
            <person name="Huang E."/>
            <person name="Gao Y."/>
            <person name="Liu J."/>
            <person name="Shao H."/>
            <person name="Ye R."/>
            <person name="Li L."/>
            <person name="Wei W."/>
            <person name="Wang X."/>
            <person name="Wang C."/>
            <person name="Huo Q."/>
            <person name="Li W."/>
            <person name="Guo W."/>
            <person name="Chen H."/>
            <person name="Chen S."/>
            <person name="Zhou L."/>
            <person name="Zhou L."/>
            <person name="Ni X."/>
            <person name="Tian J."/>
            <person name="Zhou Y."/>
            <person name="Sheng Y."/>
            <person name="Liu T."/>
            <person name="Pan Y."/>
            <person name="Xia L."/>
            <person name="Li J."/>
            <person name="Zhao F."/>
            <person name="Cao W."/>
        </authorList>
    </citation>
    <scope>NUCLEOTIDE SEQUENCE</scope>
    <source>
        <strain evidence="10">Rmic-2018</strain>
        <tissue evidence="10">Larvae</tissue>
    </source>
</reference>
<dbReference type="GO" id="GO:0016758">
    <property type="term" value="F:hexosyltransferase activity"/>
    <property type="evidence" value="ECO:0007669"/>
    <property type="project" value="InterPro"/>
</dbReference>
<dbReference type="Gene3D" id="3.40.390.10">
    <property type="entry name" value="Collagenase (Catalytic Domain)"/>
    <property type="match status" value="1"/>
</dbReference>
<keyword evidence="5" id="KW-0812">Transmembrane</keyword>
<sequence>MRSLVPEWLAQAAINRTHDDKYDMKERRLARQQAAQQLVAIEALVDDGSGSTDADVGVYSWQVRYSEDRKALVLPLGLLGLFIDSMATIEPVLVPALGHPVLRQLMPVRRGPYSWRRHNEQRLGAIVDCVASVLDDAGIGQVDARALATEVALESGMLQPLLALYDRRLHDEHTRGIRLHSDYSNAELFFVLWALGHCGEQNAAILVNGALRNFAPFSRAFQCAINQAMWTGHRLVIRKECRERLDVFFAVTSETSDWDRRSDIRDTLLEGRVKRAFKWTGAFVLDEPRERLVTRWLEVEGDAHGDLIVLPPTRHSSGNATDVLRKVVRWATEHCAEVRYVIKMADDMVVHPMLLHKFLLKVDETEMGAVHCDMRGAFGPLRGTDFVAFAPRHKFFAGGFDVYCTAGSPVLASLKLLKDLDVASTSAGSETASSSDELQERHGHRTLHIWNLDFDDIIDVSLDANWNWTFVKLTGGTSRRRLDRRLQPTPVLQPIDTRRVVPVLNIACSRHCLLLAFNANLRGRVPARRRAMPFPFPSAVATSTTSATMHLRVFAHAVHKDNMTVRNVSVLCLETCPRVGYLLPPPAVHEASSS</sequence>
<evidence type="ECO:0000256" key="9">
    <source>
        <dbReference type="ARBA" id="ARBA00023136"/>
    </source>
</evidence>
<keyword evidence="4" id="KW-0808">Transferase</keyword>
<evidence type="ECO:0000256" key="7">
    <source>
        <dbReference type="ARBA" id="ARBA00022989"/>
    </source>
</evidence>
<dbReference type="VEuPathDB" id="VectorBase:LOC119186258"/>
<dbReference type="SUPFAM" id="SSF55486">
    <property type="entry name" value="Metalloproteases ('zincins'), catalytic domain"/>
    <property type="match status" value="1"/>
</dbReference>
<name>A0A9J6EAX5_RHIMP</name>
<evidence type="ECO:0000256" key="4">
    <source>
        <dbReference type="ARBA" id="ARBA00022679"/>
    </source>
</evidence>
<reference evidence="10" key="1">
    <citation type="journal article" date="2020" name="Cell">
        <title>Large-Scale Comparative Analyses of Tick Genomes Elucidate Their Genetic Diversity and Vector Capacities.</title>
        <authorList>
            <consortium name="Tick Genome and Microbiome Consortium (TIGMIC)"/>
            <person name="Jia N."/>
            <person name="Wang J."/>
            <person name="Shi W."/>
            <person name="Du L."/>
            <person name="Sun Y."/>
            <person name="Zhan W."/>
            <person name="Jiang J.F."/>
            <person name="Wang Q."/>
            <person name="Zhang B."/>
            <person name="Ji P."/>
            <person name="Bell-Sakyi L."/>
            <person name="Cui X.M."/>
            <person name="Yuan T.T."/>
            <person name="Jiang B.G."/>
            <person name="Yang W.F."/>
            <person name="Lam T.T."/>
            <person name="Chang Q.C."/>
            <person name="Ding S.J."/>
            <person name="Wang X.J."/>
            <person name="Zhu J.G."/>
            <person name="Ruan X.D."/>
            <person name="Zhao L."/>
            <person name="Wei J.T."/>
            <person name="Ye R.Z."/>
            <person name="Que T.C."/>
            <person name="Du C.H."/>
            <person name="Zhou Y.H."/>
            <person name="Cheng J.X."/>
            <person name="Dai P.F."/>
            <person name="Guo W.B."/>
            <person name="Han X.H."/>
            <person name="Huang E.J."/>
            <person name="Li L.F."/>
            <person name="Wei W."/>
            <person name="Gao Y.C."/>
            <person name="Liu J.Z."/>
            <person name="Shao H.Z."/>
            <person name="Wang X."/>
            <person name="Wang C.C."/>
            <person name="Yang T.C."/>
            <person name="Huo Q.B."/>
            <person name="Li W."/>
            <person name="Chen H.Y."/>
            <person name="Chen S.E."/>
            <person name="Zhou L.G."/>
            <person name="Ni X.B."/>
            <person name="Tian J.H."/>
            <person name="Sheng Y."/>
            <person name="Liu T."/>
            <person name="Pan Y.S."/>
            <person name="Xia L.Y."/>
            <person name="Li J."/>
            <person name="Zhao F."/>
            <person name="Cao W.C."/>
        </authorList>
    </citation>
    <scope>NUCLEOTIDE SEQUENCE</scope>
    <source>
        <strain evidence="10">Rmic-2018</strain>
    </source>
</reference>
<evidence type="ECO:0000313" key="10">
    <source>
        <dbReference type="EMBL" id="KAH8031478.1"/>
    </source>
</evidence>
<accession>A0A9J6EAX5</accession>
<dbReference type="Proteomes" id="UP000821866">
    <property type="component" value="Chromosome 3"/>
</dbReference>
<evidence type="ECO:0000256" key="6">
    <source>
        <dbReference type="ARBA" id="ARBA00022968"/>
    </source>
</evidence>
<keyword evidence="3" id="KW-0328">Glycosyltransferase</keyword>
<proteinExistence type="inferred from homology"/>
<dbReference type="InterPro" id="IPR024079">
    <property type="entry name" value="MetalloPept_cat_dom_sf"/>
</dbReference>
<keyword evidence="6" id="KW-0735">Signal-anchor</keyword>
<dbReference type="GO" id="GO:0006493">
    <property type="term" value="P:protein O-linked glycosylation"/>
    <property type="evidence" value="ECO:0007669"/>
    <property type="project" value="TreeGrafter"/>
</dbReference>
<keyword evidence="11" id="KW-1185">Reference proteome</keyword>
<comment type="similarity">
    <text evidence="2">Belongs to the glycosyltransferase 31 family.</text>
</comment>
<comment type="subcellular location">
    <subcellularLocation>
        <location evidence="1">Golgi apparatus membrane</location>
        <topology evidence="1">Single-pass type II membrane protein</topology>
    </subcellularLocation>
</comment>
<keyword evidence="9" id="KW-0472">Membrane</keyword>
<evidence type="ECO:0000256" key="3">
    <source>
        <dbReference type="ARBA" id="ARBA00022676"/>
    </source>
</evidence>
<dbReference type="PANTHER" id="PTHR11214:SF376">
    <property type="entry name" value="HEXOSYLTRANSFERASE"/>
    <property type="match status" value="1"/>
</dbReference>
<dbReference type="VEuPathDB" id="VectorBase:LOC119165232"/>
<dbReference type="InterPro" id="IPR002659">
    <property type="entry name" value="Glyco_trans_31"/>
</dbReference>
<dbReference type="EMBL" id="JABSTU010000005">
    <property type="protein sequence ID" value="KAH8031478.1"/>
    <property type="molecule type" value="Genomic_DNA"/>
</dbReference>
<protein>
    <recommendedName>
        <fullName evidence="12">Hexosyltransferase</fullName>
    </recommendedName>
</protein>
<evidence type="ECO:0000256" key="8">
    <source>
        <dbReference type="ARBA" id="ARBA00023034"/>
    </source>
</evidence>
<keyword evidence="8" id="KW-0333">Golgi apparatus</keyword>
<evidence type="ECO:0000256" key="2">
    <source>
        <dbReference type="ARBA" id="ARBA00008661"/>
    </source>
</evidence>
<dbReference type="AlphaFoldDB" id="A0A9J6EAX5"/>
<evidence type="ECO:0000256" key="1">
    <source>
        <dbReference type="ARBA" id="ARBA00004323"/>
    </source>
</evidence>
<comment type="caution">
    <text evidence="10">The sequence shown here is derived from an EMBL/GenBank/DDBJ whole genome shotgun (WGS) entry which is preliminary data.</text>
</comment>
<gene>
    <name evidence="10" type="ORF">HPB51_017541</name>
</gene>